<evidence type="ECO:0000256" key="2">
    <source>
        <dbReference type="ARBA" id="ARBA00012438"/>
    </source>
</evidence>
<dbReference type="InterPro" id="IPR005467">
    <property type="entry name" value="His_kinase_dom"/>
</dbReference>
<dbReference type="AlphaFoldDB" id="A0AA37WNU3"/>
<dbReference type="Pfam" id="PF02518">
    <property type="entry name" value="HATPase_c"/>
    <property type="match status" value="1"/>
</dbReference>
<feature type="domain" description="Histidine kinase" evidence="14">
    <location>
        <begin position="308"/>
        <end position="529"/>
    </location>
</feature>
<dbReference type="SMART" id="SM00448">
    <property type="entry name" value="REC"/>
    <property type="match status" value="2"/>
</dbReference>
<evidence type="ECO:0000256" key="10">
    <source>
        <dbReference type="ARBA" id="ARBA00068150"/>
    </source>
</evidence>
<dbReference type="InterPro" id="IPR004358">
    <property type="entry name" value="Sig_transdc_His_kin-like_C"/>
</dbReference>
<reference evidence="17 18" key="1">
    <citation type="journal article" date="2014" name="Int. J. Syst. Evol. Microbiol.">
        <title>Complete genome sequence of Corynebacterium casei LMG S-19264T (=DSM 44701T), isolated from a smear-ripened cheese.</title>
        <authorList>
            <consortium name="US DOE Joint Genome Institute (JGI-PGF)"/>
            <person name="Walter F."/>
            <person name="Albersmeier A."/>
            <person name="Kalinowski J."/>
            <person name="Ruckert C."/>
        </authorList>
    </citation>
    <scope>NUCLEOTIDE SEQUENCE [LARGE SCALE GENOMIC DNA]</scope>
    <source>
        <strain evidence="17 18">NBRC 110095</strain>
    </source>
</reference>
<feature type="domain" description="HPt" evidence="16">
    <location>
        <begin position="908"/>
        <end position="999"/>
    </location>
</feature>
<evidence type="ECO:0000256" key="11">
    <source>
        <dbReference type="PROSITE-ProRule" id="PRU00110"/>
    </source>
</evidence>
<evidence type="ECO:0000259" key="14">
    <source>
        <dbReference type="PROSITE" id="PS50109"/>
    </source>
</evidence>
<keyword evidence="7" id="KW-0067">ATP-binding</keyword>
<keyword evidence="4" id="KW-0808">Transferase</keyword>
<feature type="modified residue" description="4-aspartylphosphate" evidence="12">
    <location>
        <position position="759"/>
    </location>
</feature>
<keyword evidence="3 12" id="KW-0597">Phosphoprotein</keyword>
<dbReference type="Pfam" id="PF01627">
    <property type="entry name" value="Hpt"/>
    <property type="match status" value="1"/>
</dbReference>
<comment type="catalytic activity">
    <reaction evidence="1">
        <text>ATP + protein L-histidine = ADP + protein N-phospho-L-histidine.</text>
        <dbReference type="EC" id="2.7.13.3"/>
    </reaction>
</comment>
<feature type="modified residue" description="Phosphohistidine" evidence="11">
    <location>
        <position position="947"/>
    </location>
</feature>
<dbReference type="GO" id="GO:0005524">
    <property type="term" value="F:ATP binding"/>
    <property type="evidence" value="ECO:0007669"/>
    <property type="project" value="UniProtKB-KW"/>
</dbReference>
<evidence type="ECO:0000256" key="8">
    <source>
        <dbReference type="ARBA" id="ARBA00023012"/>
    </source>
</evidence>
<feature type="modified residue" description="4-aspartylphosphate" evidence="12">
    <location>
        <position position="603"/>
    </location>
</feature>
<evidence type="ECO:0000313" key="18">
    <source>
        <dbReference type="Proteomes" id="UP001156870"/>
    </source>
</evidence>
<dbReference type="SUPFAM" id="SSF52172">
    <property type="entry name" value="CheY-like"/>
    <property type="match status" value="2"/>
</dbReference>
<evidence type="ECO:0000256" key="9">
    <source>
        <dbReference type="ARBA" id="ARBA00064003"/>
    </source>
</evidence>
<evidence type="ECO:0000256" key="7">
    <source>
        <dbReference type="ARBA" id="ARBA00022840"/>
    </source>
</evidence>
<dbReference type="SUPFAM" id="SSF47384">
    <property type="entry name" value="Homodimeric domain of signal transducing histidine kinase"/>
    <property type="match status" value="1"/>
</dbReference>
<dbReference type="SUPFAM" id="SSF47226">
    <property type="entry name" value="Histidine-containing phosphotransfer domain, HPT domain"/>
    <property type="match status" value="1"/>
</dbReference>
<dbReference type="PANTHER" id="PTHR45339:SF5">
    <property type="entry name" value="HISTIDINE KINASE"/>
    <property type="match status" value="1"/>
</dbReference>
<dbReference type="Proteomes" id="UP001156870">
    <property type="component" value="Unassembled WGS sequence"/>
</dbReference>
<dbReference type="InterPro" id="IPR036641">
    <property type="entry name" value="HPT_dom_sf"/>
</dbReference>
<dbReference type="CDD" id="cd16922">
    <property type="entry name" value="HATPase_EvgS-ArcB-TorS-like"/>
    <property type="match status" value="1"/>
</dbReference>
<dbReference type="GO" id="GO:0000155">
    <property type="term" value="F:phosphorelay sensor kinase activity"/>
    <property type="evidence" value="ECO:0007669"/>
    <property type="project" value="InterPro"/>
</dbReference>
<dbReference type="InterPro" id="IPR011006">
    <property type="entry name" value="CheY-like_superfamily"/>
</dbReference>
<evidence type="ECO:0000259" key="16">
    <source>
        <dbReference type="PROSITE" id="PS50894"/>
    </source>
</evidence>
<comment type="subunit">
    <text evidence="9">At low DSF concentrations, interacts with RpfF.</text>
</comment>
<keyword evidence="8" id="KW-0902">Two-component regulatory system</keyword>
<sequence length="1002" mass="110790">MLKKASFFQGLLITLSLALGFCIFVSIVIVTPRIENTVIGMQKDASQKETEIIGAYLEQYLDDRIATLKDIAGYPIVKNGVMGAGISDEDVADFLNDVTILGKNEGLVLLNVAAESIYARGVDLSHDYRFDTPWFERLMTEQSRFEVNLIHHHQQDYFQLVVPILLNGYVEGVLVCNTQTNLDEILQVLFASKKRHLQLKKNNITLSTSAIPDQSQVLTLTHHIPLADIDMVYQIDVQSLQEQKDAFLWTVMASIAFTLGFTFLVLITSGNITVMAPYKRMEALTKERDAALIEAKESTKAKSAFLANMSHEIRTPLNGILGMLGLLNRSQINHQQKHYVRLAKSSADSLLTLINDILDFSKIEAGKLDLEELDFDLCGHLEDFVHTMALRAQENRVELILDSNLTQPCVVRSDPGRLRQILTNLVGNAIKFSAEGEVVVCARLEEREGQVASFNCQIMDTGIGIAPEKIGTLFSSFSQVDASTTRKYGGTGLGLAIVKQLCELMKGNIMVESALGKGSTFSFNLPVILSELPSINRTVSNIQGQRVLIVDDNETNREVLKGQLEGWGAAVEQAKSGAMALSILEKVTHENASNPFFSVAILDMKMPEMDGAQLGKTIRENPKWDVMNLVLMTSVSERGDANYFSELGFNAYFSKPVTPSDLREALLLLLDDTTQKPLIDQHNLRYYDKASITSTQGLSDSARQSRLLLVEDNAINQEVAKGLLKDLGLQTDTANNGIEALSALRNAPKSAPYDLILMDCQMPEMDGYQTTLEIRTGGDHRINSEVPIIAMTANAMKGDREKCLSVGMNDYMTKPIDPDQLEKKLKKWLEPSLGETSFDKALLETRFHAESKSVVTGETTIGGVATDNVITDDIVSENLASETVLRGDGGASTLIWDKEGVLKRVRGKEERLSALVQLFLNNMPEMMASIEKAVSEENAMEIRKSAHAAKGSAANLGGIELQRVLQTIECQSEDIKAVKELMLELQGHYQKLTECLKQYLVH</sequence>
<dbReference type="PROSITE" id="PS50110">
    <property type="entry name" value="RESPONSE_REGULATORY"/>
    <property type="match status" value="2"/>
</dbReference>
<dbReference type="PANTHER" id="PTHR45339">
    <property type="entry name" value="HYBRID SIGNAL TRANSDUCTION HISTIDINE KINASE J"/>
    <property type="match status" value="1"/>
</dbReference>
<evidence type="ECO:0000256" key="5">
    <source>
        <dbReference type="ARBA" id="ARBA00022741"/>
    </source>
</evidence>
<dbReference type="SMART" id="SM00387">
    <property type="entry name" value="HATPase_c"/>
    <property type="match status" value="1"/>
</dbReference>
<evidence type="ECO:0000259" key="15">
    <source>
        <dbReference type="PROSITE" id="PS50110"/>
    </source>
</evidence>
<dbReference type="EC" id="2.7.13.3" evidence="2"/>
<dbReference type="SMART" id="SM00388">
    <property type="entry name" value="HisKA"/>
    <property type="match status" value="1"/>
</dbReference>
<evidence type="ECO:0000256" key="4">
    <source>
        <dbReference type="ARBA" id="ARBA00022679"/>
    </source>
</evidence>
<keyword evidence="5" id="KW-0547">Nucleotide-binding</keyword>
<dbReference type="Gene3D" id="3.40.50.2300">
    <property type="match status" value="2"/>
</dbReference>
<dbReference type="InterPro" id="IPR001789">
    <property type="entry name" value="Sig_transdc_resp-reg_receiver"/>
</dbReference>
<dbReference type="PRINTS" id="PR00344">
    <property type="entry name" value="BCTRLSENSOR"/>
</dbReference>
<dbReference type="InterPro" id="IPR036097">
    <property type="entry name" value="HisK_dim/P_sf"/>
</dbReference>
<evidence type="ECO:0000256" key="1">
    <source>
        <dbReference type="ARBA" id="ARBA00000085"/>
    </source>
</evidence>
<dbReference type="SUPFAM" id="SSF55874">
    <property type="entry name" value="ATPase domain of HSP90 chaperone/DNA topoisomerase II/histidine kinase"/>
    <property type="match status" value="1"/>
</dbReference>
<dbReference type="Gene3D" id="3.30.565.10">
    <property type="entry name" value="Histidine kinase-like ATPase, C-terminal domain"/>
    <property type="match status" value="1"/>
</dbReference>
<dbReference type="PROSITE" id="PS50894">
    <property type="entry name" value="HPT"/>
    <property type="match status" value="1"/>
</dbReference>
<keyword evidence="13" id="KW-0472">Membrane</keyword>
<keyword evidence="13" id="KW-0812">Transmembrane</keyword>
<dbReference type="Pfam" id="PF00512">
    <property type="entry name" value="HisKA"/>
    <property type="match status" value="1"/>
</dbReference>
<feature type="transmembrane region" description="Helical" evidence="13">
    <location>
        <begin position="6"/>
        <end position="31"/>
    </location>
</feature>
<dbReference type="PROSITE" id="PS50109">
    <property type="entry name" value="HIS_KIN"/>
    <property type="match status" value="1"/>
</dbReference>
<evidence type="ECO:0000256" key="6">
    <source>
        <dbReference type="ARBA" id="ARBA00022777"/>
    </source>
</evidence>
<gene>
    <name evidence="17" type="ORF">GCM10007877_09810</name>
</gene>
<comment type="caution">
    <text evidence="17">The sequence shown here is derived from an EMBL/GenBank/DDBJ whole genome shotgun (WGS) entry which is preliminary data.</text>
</comment>
<dbReference type="InterPro" id="IPR036890">
    <property type="entry name" value="HATPase_C_sf"/>
</dbReference>
<accession>A0AA37WNU3</accession>
<dbReference type="Gene3D" id="1.10.287.130">
    <property type="match status" value="1"/>
</dbReference>
<dbReference type="InterPro" id="IPR003661">
    <property type="entry name" value="HisK_dim/P_dom"/>
</dbReference>
<evidence type="ECO:0000256" key="12">
    <source>
        <dbReference type="PROSITE-ProRule" id="PRU00169"/>
    </source>
</evidence>
<dbReference type="CDD" id="cd00082">
    <property type="entry name" value="HisKA"/>
    <property type="match status" value="1"/>
</dbReference>
<organism evidence="17 18">
    <name type="scientific">Marinibactrum halimedae</name>
    <dbReference type="NCBI Taxonomy" id="1444977"/>
    <lineage>
        <taxon>Bacteria</taxon>
        <taxon>Pseudomonadati</taxon>
        <taxon>Pseudomonadota</taxon>
        <taxon>Gammaproteobacteria</taxon>
        <taxon>Cellvibrionales</taxon>
        <taxon>Cellvibrionaceae</taxon>
        <taxon>Marinibactrum</taxon>
    </lineage>
</organism>
<protein>
    <recommendedName>
        <fullName evidence="10">Sensory/regulatory protein RpfC</fullName>
        <ecNumber evidence="2">2.7.13.3</ecNumber>
    </recommendedName>
</protein>
<evidence type="ECO:0000256" key="3">
    <source>
        <dbReference type="ARBA" id="ARBA00022553"/>
    </source>
</evidence>
<evidence type="ECO:0000256" key="13">
    <source>
        <dbReference type="SAM" id="Phobius"/>
    </source>
</evidence>
<keyword evidence="13" id="KW-1133">Transmembrane helix</keyword>
<proteinExistence type="predicted"/>
<dbReference type="EMBL" id="BSPD01000027">
    <property type="protein sequence ID" value="GLS25267.1"/>
    <property type="molecule type" value="Genomic_DNA"/>
</dbReference>
<feature type="domain" description="Response regulatory" evidence="15">
    <location>
        <begin position="546"/>
        <end position="670"/>
    </location>
</feature>
<dbReference type="Pfam" id="PF00072">
    <property type="entry name" value="Response_reg"/>
    <property type="match status" value="2"/>
</dbReference>
<dbReference type="InterPro" id="IPR003594">
    <property type="entry name" value="HATPase_dom"/>
</dbReference>
<dbReference type="FunFam" id="3.30.565.10:FF:000010">
    <property type="entry name" value="Sensor histidine kinase RcsC"/>
    <property type="match status" value="1"/>
</dbReference>
<dbReference type="GO" id="GO:0005886">
    <property type="term" value="C:plasma membrane"/>
    <property type="evidence" value="ECO:0007669"/>
    <property type="project" value="UniProtKB-SubCell"/>
</dbReference>
<feature type="transmembrane region" description="Helical" evidence="13">
    <location>
        <begin position="246"/>
        <end position="267"/>
    </location>
</feature>
<keyword evidence="18" id="KW-1185">Reference proteome</keyword>
<dbReference type="InterPro" id="IPR008207">
    <property type="entry name" value="Sig_transdc_His_kin_Hpt_dom"/>
</dbReference>
<dbReference type="Gene3D" id="1.20.120.160">
    <property type="entry name" value="HPT domain"/>
    <property type="match status" value="1"/>
</dbReference>
<dbReference type="CDD" id="cd17546">
    <property type="entry name" value="REC_hyHK_CKI1_RcsC-like"/>
    <property type="match status" value="1"/>
</dbReference>
<evidence type="ECO:0000313" key="17">
    <source>
        <dbReference type="EMBL" id="GLS25267.1"/>
    </source>
</evidence>
<feature type="domain" description="Response regulatory" evidence="15">
    <location>
        <begin position="706"/>
        <end position="829"/>
    </location>
</feature>
<dbReference type="RefSeq" id="WP_232594468.1">
    <property type="nucleotide sequence ID" value="NZ_BSPD01000027.1"/>
</dbReference>
<dbReference type="FunFam" id="1.10.287.130:FF:000002">
    <property type="entry name" value="Two-component osmosensing histidine kinase"/>
    <property type="match status" value="1"/>
</dbReference>
<keyword evidence="6" id="KW-0418">Kinase</keyword>
<name>A0AA37WNU3_9GAMM</name>